<dbReference type="NCBIfam" id="TIGR01764">
    <property type="entry name" value="excise"/>
    <property type="match status" value="1"/>
</dbReference>
<sequence length="128" mass="13650">MTDKPRLLRQGQAAEYLGVGVSTIQRMIAAGDLPTVQLTSKGWPMIDRADLDALVEQRKATVDAAPVVAPVGRPRGGCPVCRRQVPLRVDGSTFIHDSAQPRSSDPADGDDYTTCPGSHQLPAQMASL</sequence>
<dbReference type="Pfam" id="PF12728">
    <property type="entry name" value="HTH_17"/>
    <property type="match status" value="1"/>
</dbReference>
<evidence type="ECO:0000313" key="3">
    <source>
        <dbReference type="EMBL" id="AYR02776.1"/>
    </source>
</evidence>
<protein>
    <recommendedName>
        <fullName evidence="2">Helix-turn-helix domain-containing protein</fullName>
    </recommendedName>
</protein>
<evidence type="ECO:0000256" key="1">
    <source>
        <dbReference type="SAM" id="MobiDB-lite"/>
    </source>
</evidence>
<dbReference type="InterPro" id="IPR041657">
    <property type="entry name" value="HTH_17"/>
</dbReference>
<dbReference type="SUPFAM" id="SSF46955">
    <property type="entry name" value="Putative DNA-binding domain"/>
    <property type="match status" value="1"/>
</dbReference>
<dbReference type="GeneID" id="65116984"/>
<reference evidence="3 4" key="1">
    <citation type="submission" date="2018-09" db="EMBL/GenBank/DDBJ databases">
        <authorList>
            <person name="Pope W.H."/>
            <person name="Garlena R.A."/>
            <person name="Russell D.A."/>
            <person name="Jacobs-Sera D."/>
            <person name="Hatfull G.F."/>
        </authorList>
    </citation>
    <scope>NUCLEOTIDE SEQUENCE [LARGE SCALE GENOMIC DNA]</scope>
</reference>
<evidence type="ECO:0000313" key="4">
    <source>
        <dbReference type="Proteomes" id="UP000279733"/>
    </source>
</evidence>
<gene>
    <name evidence="3" type="primary">56</name>
    <name evidence="3" type="ORF">SEA_FOSTEROUS_56</name>
</gene>
<dbReference type="InterPro" id="IPR010093">
    <property type="entry name" value="SinI_DNA-bd"/>
</dbReference>
<accession>A0A3G3M8K3</accession>
<dbReference type="RefSeq" id="YP_010099299.1">
    <property type="nucleotide sequence ID" value="NC_055775.1"/>
</dbReference>
<name>A0A3G3M8K3_9CAUD</name>
<keyword evidence="4" id="KW-1185">Reference proteome</keyword>
<dbReference type="EMBL" id="MH976510">
    <property type="protein sequence ID" value="AYR02776.1"/>
    <property type="molecule type" value="Genomic_DNA"/>
</dbReference>
<organism evidence="3 4">
    <name type="scientific">Gordonia phage Fosterous</name>
    <dbReference type="NCBI Taxonomy" id="2483668"/>
    <lineage>
        <taxon>Viruses</taxon>
        <taxon>Duplodnaviria</taxon>
        <taxon>Heunggongvirae</taxon>
        <taxon>Uroviricota</taxon>
        <taxon>Caudoviricetes</taxon>
        <taxon>Stackebrandtviridae</taxon>
        <taxon>Schenleyvirinae</taxon>
        <taxon>Vividuovirus</taxon>
        <taxon>Vividuovirus fosterous</taxon>
    </lineage>
</organism>
<dbReference type="KEGG" id="vg:65116984"/>
<evidence type="ECO:0000259" key="2">
    <source>
        <dbReference type="Pfam" id="PF12728"/>
    </source>
</evidence>
<proteinExistence type="predicted"/>
<feature type="region of interest" description="Disordered" evidence="1">
    <location>
        <begin position="92"/>
        <end position="128"/>
    </location>
</feature>
<dbReference type="GO" id="GO:0003677">
    <property type="term" value="F:DNA binding"/>
    <property type="evidence" value="ECO:0007669"/>
    <property type="project" value="InterPro"/>
</dbReference>
<feature type="domain" description="Helix-turn-helix" evidence="2">
    <location>
        <begin position="9"/>
        <end position="58"/>
    </location>
</feature>
<dbReference type="Proteomes" id="UP000279733">
    <property type="component" value="Segment"/>
</dbReference>
<dbReference type="InterPro" id="IPR009061">
    <property type="entry name" value="DNA-bd_dom_put_sf"/>
</dbReference>